<feature type="domain" description="ABC transporter" evidence="3">
    <location>
        <begin position="245"/>
        <end position="465"/>
    </location>
</feature>
<proteinExistence type="predicted"/>
<dbReference type="InParanoid" id="A0A0H2RED3"/>
<accession>A0A0H2RED3</accession>
<keyword evidence="5" id="KW-1185">Reference proteome</keyword>
<dbReference type="GO" id="GO:0005524">
    <property type="term" value="F:ATP binding"/>
    <property type="evidence" value="ECO:0007669"/>
    <property type="project" value="UniProtKB-KW"/>
</dbReference>
<keyword evidence="2" id="KW-0067">ATP-binding</keyword>
<dbReference type="InterPro" id="IPR027417">
    <property type="entry name" value="P-loop_NTPase"/>
</dbReference>
<dbReference type="Pfam" id="PF00005">
    <property type="entry name" value="ABC_tran"/>
    <property type="match status" value="2"/>
</dbReference>
<dbReference type="SUPFAM" id="SSF52540">
    <property type="entry name" value="P-loop containing nucleoside triphosphate hydrolases"/>
    <property type="match status" value="2"/>
</dbReference>
<sequence>PRPGQVLGLVGTNGIGKSTALKILSGRLKPNLGRFENPPDWEEILKYHRGSELQNYFTKILEDNLKAAIKPQYVDLIPREIKGNKTVGEVLKHRLETNNLDSLIANLELGPVMDREISQLSGGELQRFAIAMTCVRKVDVYMFDEPSSYLDVKQRLKAAQVLRSLLTPDCYVIAVEHDLSILDYLSDFVCCLYGKPSVYGVVTMPFSVREGINIFLDGYVPTENLRFRQHPLSFKMAETADEFLIERSRQYQYPSMTKTLGNFKLTVEGGAFSDSEIVVMLGENGMGKTTLIRLLSGKDEPDQEIEPLSYAVSIKPQTISPKFPGTVRQLLLKRIRSSYMHPQFNSDVLKDMSLEPLMDQDLKTLSGGELQRVAIVLALGTPADVYLIDEPSSFLDSEQRIAAAKVIKRFILHAKKTAFVIEHDFIMATYLADRVILFEGQPATAARATPPQSLLSGMNKFLASLQVTFRRDESNFRPRVNKLNSQKDKYQKLSGKYFFLEGIDEE</sequence>
<organism evidence="4 5">
    <name type="scientific">Schizopora paradoxa</name>
    <dbReference type="NCBI Taxonomy" id="27342"/>
    <lineage>
        <taxon>Eukaryota</taxon>
        <taxon>Fungi</taxon>
        <taxon>Dikarya</taxon>
        <taxon>Basidiomycota</taxon>
        <taxon>Agaricomycotina</taxon>
        <taxon>Agaricomycetes</taxon>
        <taxon>Hymenochaetales</taxon>
        <taxon>Schizoporaceae</taxon>
        <taxon>Schizopora</taxon>
    </lineage>
</organism>
<dbReference type="PROSITE" id="PS50893">
    <property type="entry name" value="ABC_TRANSPORTER_2"/>
    <property type="match status" value="2"/>
</dbReference>
<dbReference type="GO" id="GO:0016887">
    <property type="term" value="F:ATP hydrolysis activity"/>
    <property type="evidence" value="ECO:0007669"/>
    <property type="project" value="InterPro"/>
</dbReference>
<dbReference type="OrthoDB" id="6593433at2759"/>
<dbReference type="InterPro" id="IPR017871">
    <property type="entry name" value="ABC_transporter-like_CS"/>
</dbReference>
<dbReference type="Gene3D" id="3.40.50.300">
    <property type="entry name" value="P-loop containing nucleotide triphosphate hydrolases"/>
    <property type="match status" value="2"/>
</dbReference>
<dbReference type="Proteomes" id="UP000053477">
    <property type="component" value="Unassembled WGS sequence"/>
</dbReference>
<protein>
    <submittedName>
        <fullName evidence="4">p-loop containing nucleoside triphosphate hydrolase protein</fullName>
    </submittedName>
</protein>
<dbReference type="NCBIfam" id="NF009945">
    <property type="entry name" value="PRK13409.1"/>
    <property type="match status" value="1"/>
</dbReference>
<dbReference type="AlphaFoldDB" id="A0A0H2RED3"/>
<dbReference type="PROSITE" id="PS00211">
    <property type="entry name" value="ABC_TRANSPORTER_1"/>
    <property type="match status" value="1"/>
</dbReference>
<dbReference type="STRING" id="27342.A0A0H2RED3"/>
<feature type="domain" description="ABC transporter" evidence="3">
    <location>
        <begin position="2"/>
        <end position="218"/>
    </location>
</feature>
<name>A0A0H2RED3_9AGAM</name>
<dbReference type="SMART" id="SM00382">
    <property type="entry name" value="AAA"/>
    <property type="match status" value="2"/>
</dbReference>
<feature type="non-terminal residue" evidence="4">
    <location>
        <position position="1"/>
    </location>
</feature>
<evidence type="ECO:0000256" key="1">
    <source>
        <dbReference type="ARBA" id="ARBA00022741"/>
    </source>
</evidence>
<dbReference type="InterPro" id="IPR013283">
    <property type="entry name" value="RLI1"/>
</dbReference>
<dbReference type="PRINTS" id="PR01868">
    <property type="entry name" value="ABCEFAMILY"/>
</dbReference>
<evidence type="ECO:0000259" key="3">
    <source>
        <dbReference type="PROSITE" id="PS50893"/>
    </source>
</evidence>
<dbReference type="InterPro" id="IPR003439">
    <property type="entry name" value="ABC_transporter-like_ATP-bd"/>
</dbReference>
<dbReference type="PANTHER" id="PTHR19248">
    <property type="entry name" value="ATP-BINDING TRANSPORT PROTEIN-RELATED"/>
    <property type="match status" value="1"/>
</dbReference>
<reference evidence="4 5" key="1">
    <citation type="submission" date="2015-04" db="EMBL/GenBank/DDBJ databases">
        <title>Complete genome sequence of Schizopora paradoxa KUC8140, a cosmopolitan wood degrader in East Asia.</title>
        <authorList>
            <consortium name="DOE Joint Genome Institute"/>
            <person name="Min B."/>
            <person name="Park H."/>
            <person name="Jang Y."/>
            <person name="Kim J.-J."/>
            <person name="Kim K.H."/>
            <person name="Pangilinan J."/>
            <person name="Lipzen A."/>
            <person name="Riley R."/>
            <person name="Grigoriev I.V."/>
            <person name="Spatafora J.W."/>
            <person name="Choi I.-G."/>
        </authorList>
    </citation>
    <scope>NUCLEOTIDE SEQUENCE [LARGE SCALE GENOMIC DNA]</scope>
    <source>
        <strain evidence="4 5">KUC8140</strain>
    </source>
</reference>
<dbReference type="InterPro" id="IPR003593">
    <property type="entry name" value="AAA+_ATPase"/>
</dbReference>
<keyword evidence="1" id="KW-0547">Nucleotide-binding</keyword>
<evidence type="ECO:0000313" key="4">
    <source>
        <dbReference type="EMBL" id="KLO10205.1"/>
    </source>
</evidence>
<evidence type="ECO:0000313" key="5">
    <source>
        <dbReference type="Proteomes" id="UP000053477"/>
    </source>
</evidence>
<keyword evidence="4" id="KW-0378">Hydrolase</keyword>
<dbReference type="FunFam" id="3.40.50.300:FF:000144">
    <property type="entry name" value="ATP-binding cassette sub-family E member 1"/>
    <property type="match status" value="1"/>
</dbReference>
<gene>
    <name evidence="4" type="ORF">SCHPADRAFT_832867</name>
</gene>
<dbReference type="FunCoup" id="A0A0H2RED3">
    <property type="interactions" value="779"/>
</dbReference>
<dbReference type="FunFam" id="3.40.50.300:FF:001913">
    <property type="entry name" value="ABC transporter E family member 2"/>
    <property type="match status" value="1"/>
</dbReference>
<evidence type="ECO:0000256" key="2">
    <source>
        <dbReference type="ARBA" id="ARBA00022840"/>
    </source>
</evidence>
<dbReference type="EMBL" id="KQ086033">
    <property type="protein sequence ID" value="KLO10205.1"/>
    <property type="molecule type" value="Genomic_DNA"/>
</dbReference>